<name>A0ABM9V8N7_9LACO</name>
<accession>A0ABM9V8N7</accession>
<sequence length="39" mass="4085">MLLQSFLIHILMSGLGTNVANAVGTGMITRSEIGLAIIK</sequence>
<proteinExistence type="predicted"/>
<evidence type="ECO:0000313" key="2">
    <source>
        <dbReference type="Proteomes" id="UP000199047"/>
    </source>
</evidence>
<protein>
    <submittedName>
        <fullName evidence="1">Uncharacterized protein</fullName>
    </submittedName>
</protein>
<comment type="caution">
    <text evidence="1">The sequence shown here is derived from an EMBL/GenBank/DDBJ whole genome shotgun (WGS) entry which is preliminary data.</text>
</comment>
<dbReference type="EMBL" id="FBTB01000019">
    <property type="protein sequence ID" value="CUW16694.1"/>
    <property type="molecule type" value="Genomic_DNA"/>
</dbReference>
<organism evidence="1 2">
    <name type="scientific">Leuconostoc inhae</name>
    <dbReference type="NCBI Taxonomy" id="178001"/>
    <lineage>
        <taxon>Bacteria</taxon>
        <taxon>Bacillati</taxon>
        <taxon>Bacillota</taxon>
        <taxon>Bacilli</taxon>
        <taxon>Lactobacillales</taxon>
        <taxon>Lactobacillaceae</taxon>
        <taxon>Leuconostoc</taxon>
    </lineage>
</organism>
<keyword evidence="2" id="KW-1185">Reference proteome</keyword>
<gene>
    <name evidence="1" type="ORF">KSL4_0556</name>
</gene>
<evidence type="ECO:0000313" key="1">
    <source>
        <dbReference type="EMBL" id="CUW16694.1"/>
    </source>
</evidence>
<dbReference type="Proteomes" id="UP000199047">
    <property type="component" value="Unassembled WGS sequence"/>
</dbReference>
<reference evidence="1 2" key="1">
    <citation type="submission" date="2015-12" db="EMBL/GenBank/DDBJ databases">
        <authorList>
            <person name="Andreevskaya M."/>
        </authorList>
    </citation>
    <scope>NUCLEOTIDE SEQUENCE [LARGE SCALE GENOMIC DNA]</scope>
    <source>
        <strain evidence="1 2">KSL4-2</strain>
    </source>
</reference>